<dbReference type="AlphaFoldDB" id="A0A8H5AXE9"/>
<dbReference type="Gene3D" id="3.40.50.1820">
    <property type="entry name" value="alpha/beta hydrolase"/>
    <property type="match status" value="1"/>
</dbReference>
<gene>
    <name evidence="1" type="ORF">D9619_003009</name>
</gene>
<protein>
    <submittedName>
        <fullName evidence="1">Uncharacterized protein</fullName>
    </submittedName>
</protein>
<evidence type="ECO:0000313" key="1">
    <source>
        <dbReference type="EMBL" id="KAF5312769.1"/>
    </source>
</evidence>
<reference evidence="1 2" key="1">
    <citation type="journal article" date="2020" name="ISME J.">
        <title>Uncovering the hidden diversity of litter-decomposition mechanisms in mushroom-forming fungi.</title>
        <authorList>
            <person name="Floudas D."/>
            <person name="Bentzer J."/>
            <person name="Ahren D."/>
            <person name="Johansson T."/>
            <person name="Persson P."/>
            <person name="Tunlid A."/>
        </authorList>
    </citation>
    <scope>NUCLEOTIDE SEQUENCE [LARGE SCALE GENOMIC DNA]</scope>
    <source>
        <strain evidence="1 2">CBS 101986</strain>
    </source>
</reference>
<organism evidence="1 2">
    <name type="scientific">Psilocybe cf. subviscida</name>
    <dbReference type="NCBI Taxonomy" id="2480587"/>
    <lineage>
        <taxon>Eukaryota</taxon>
        <taxon>Fungi</taxon>
        <taxon>Dikarya</taxon>
        <taxon>Basidiomycota</taxon>
        <taxon>Agaricomycotina</taxon>
        <taxon>Agaricomycetes</taxon>
        <taxon>Agaricomycetidae</taxon>
        <taxon>Agaricales</taxon>
        <taxon>Agaricineae</taxon>
        <taxon>Strophariaceae</taxon>
        <taxon>Psilocybe</taxon>
    </lineage>
</organism>
<comment type="caution">
    <text evidence="1">The sequence shown here is derived from an EMBL/GenBank/DDBJ whole genome shotgun (WGS) entry which is preliminary data.</text>
</comment>
<dbReference type="EMBL" id="JAACJJ010000056">
    <property type="protein sequence ID" value="KAF5312769.1"/>
    <property type="molecule type" value="Genomic_DNA"/>
</dbReference>
<dbReference type="InterPro" id="IPR029058">
    <property type="entry name" value="AB_hydrolase_fold"/>
</dbReference>
<dbReference type="OrthoDB" id="3365310at2759"/>
<accession>A0A8H5AXE9</accession>
<name>A0A8H5AXE9_9AGAR</name>
<proteinExistence type="predicted"/>
<keyword evidence="2" id="KW-1185">Reference proteome</keyword>
<dbReference type="Proteomes" id="UP000567179">
    <property type="component" value="Unassembled WGS sequence"/>
</dbReference>
<sequence>MHSMFRSYWHTIPRYTPKARTGVRFAATAFILRTPPSSAPREVPTPLVFLSAKAWDASSSSGMTFLSSMLAEKGFTCAQSDLAIPESSRTDSKAMMEAYEAETTSMVRLTAIPFPPVIVARSSACLIAETYISSHPASGMVLINPPVSNAELVGTKLPTPLKEFDYEPNFPIAVITTPYDVGRLRESNRIFESENVDIIVVEDLDGGQVFNAVEGWLDKLGI</sequence>
<evidence type="ECO:0000313" key="2">
    <source>
        <dbReference type="Proteomes" id="UP000567179"/>
    </source>
</evidence>